<dbReference type="Pfam" id="PF01645">
    <property type="entry name" value="Glu_synthase"/>
    <property type="match status" value="1"/>
</dbReference>
<keyword evidence="7" id="KW-0288">FMN</keyword>
<evidence type="ECO:0000256" key="1">
    <source>
        <dbReference type="ARBA" id="ARBA00001917"/>
    </source>
</evidence>
<evidence type="ECO:0000256" key="8">
    <source>
        <dbReference type="ARBA" id="ARBA00022723"/>
    </source>
</evidence>
<dbReference type="Proteomes" id="UP000248214">
    <property type="component" value="Unassembled WGS sequence"/>
</dbReference>
<keyword evidence="15" id="KW-0003">3Fe-4S</keyword>
<dbReference type="CDD" id="cd02808">
    <property type="entry name" value="GltS_FMN"/>
    <property type="match status" value="1"/>
</dbReference>
<dbReference type="Gene3D" id="3.20.20.70">
    <property type="entry name" value="Aldolase class I"/>
    <property type="match status" value="2"/>
</dbReference>
<evidence type="ECO:0000256" key="15">
    <source>
        <dbReference type="ARBA" id="ARBA00023291"/>
    </source>
</evidence>
<keyword evidence="12" id="KW-0408">Iron</keyword>
<evidence type="ECO:0000259" key="17">
    <source>
        <dbReference type="PROSITE" id="PS51278"/>
    </source>
</evidence>
<dbReference type="InterPro" id="IPR050711">
    <property type="entry name" value="ET-N_metabolism_enzyme"/>
</dbReference>
<comment type="similarity">
    <text evidence="4">Belongs to the glutamate synthase family.</text>
</comment>
<evidence type="ECO:0000313" key="19">
    <source>
        <dbReference type="Proteomes" id="UP000248214"/>
    </source>
</evidence>
<dbReference type="GO" id="GO:0046872">
    <property type="term" value="F:metal ion binding"/>
    <property type="evidence" value="ECO:0007669"/>
    <property type="project" value="UniProtKB-KW"/>
</dbReference>
<dbReference type="InterPro" id="IPR013785">
    <property type="entry name" value="Aldolase_TIM"/>
</dbReference>
<evidence type="ECO:0000256" key="5">
    <source>
        <dbReference type="ARBA" id="ARBA00022605"/>
    </source>
</evidence>
<dbReference type="Gene3D" id="2.160.20.60">
    <property type="entry name" value="Glutamate synthase, alpha subunit, C-terminal domain"/>
    <property type="match status" value="1"/>
</dbReference>
<name>A0A323TLJ0_9BACI</name>
<dbReference type="CDD" id="cd00713">
    <property type="entry name" value="GltS"/>
    <property type="match status" value="1"/>
</dbReference>
<dbReference type="FunFam" id="2.160.20.60:FF:000001">
    <property type="entry name" value="Glutamate synthase, large subunit"/>
    <property type="match status" value="1"/>
</dbReference>
<dbReference type="Pfam" id="PF01493">
    <property type="entry name" value="GXGXG"/>
    <property type="match status" value="1"/>
</dbReference>
<dbReference type="InterPro" id="IPR002489">
    <property type="entry name" value="Glu_synth_asu_C"/>
</dbReference>
<gene>
    <name evidence="18" type="ORF">CR194_09665</name>
</gene>
<organism evidence="18 19">
    <name type="scientific">Salipaludibacillus keqinensis</name>
    <dbReference type="NCBI Taxonomy" id="2045207"/>
    <lineage>
        <taxon>Bacteria</taxon>
        <taxon>Bacillati</taxon>
        <taxon>Bacillota</taxon>
        <taxon>Bacilli</taxon>
        <taxon>Bacillales</taxon>
        <taxon>Bacillaceae</taxon>
    </lineage>
</organism>
<dbReference type="SUPFAM" id="SSF51395">
    <property type="entry name" value="FMN-linked oxidoreductases"/>
    <property type="match status" value="1"/>
</dbReference>
<dbReference type="FunFam" id="3.20.20.70:FF:000053">
    <property type="entry name" value="Glutamate synthase large subunit"/>
    <property type="match status" value="1"/>
</dbReference>
<dbReference type="GO" id="GO:0006537">
    <property type="term" value="P:glutamate biosynthetic process"/>
    <property type="evidence" value="ECO:0007669"/>
    <property type="project" value="UniProtKB-KW"/>
</dbReference>
<comment type="cofactor">
    <cofactor evidence="1">
        <name>FMN</name>
        <dbReference type="ChEBI" id="CHEBI:58210"/>
    </cofactor>
</comment>
<evidence type="ECO:0000313" key="18">
    <source>
        <dbReference type="EMBL" id="PYZ93433.1"/>
    </source>
</evidence>
<evidence type="ECO:0000256" key="13">
    <source>
        <dbReference type="ARBA" id="ARBA00023014"/>
    </source>
</evidence>
<evidence type="ECO:0000256" key="7">
    <source>
        <dbReference type="ARBA" id="ARBA00022643"/>
    </source>
</evidence>
<sequence>MTHPRNPLPQGLYHPENEHEACGIGMIAHIDGTKSHDIVQNAITILCNLEHRGGQSADVSTGDGAGILTQIPHRFFEKQFHKEDLELPPEGQYGLGMIFFPQSQKSKNVCRSIFEKIVEEEGQSVLGWRKVPVNASFVGQEAKKTKPYIKQVVILPSENIKDQDDFERRLYIIRKRTEIEIAKTTEHNDFYISSLSTRTIVYKGMLIPEQLDSFYIDLNHPDFKSAVAFVHSRFSTNTFPSWKRSHPNRYTIHNGEFNTIRGNANWMKAREKLCASANFSEEDLEKILPVIDKNGSDSSMFDNAFEFLHLSGRSLAHTAMMMIPEPWANDDTIHPDKRDFYEYHSTLMEPWDGPAAVAFTDGRQIGACLDRNGLRPARYYVTKDGMIVLGSEVGALDIFSDDILYKDRLKPGKMLLVDLEKGKIIPDEEIKLQIANEHPYGEWLQENMIHLDELPKSKETKQIKEKQDLVNHQLAFGYTSEEMNKIIIPLVTGGKDPVGSMGYDSPLAVLSKKPQLLYNYFKQLFAQVTNPPIDAIREELITQVGTTIGAEGSLVNPTAESCKHIWLDRPVLRNDQLETLRNQDMDGFKASTISSLFAVKNQPGEMEKALERIFAEADEKMKEGSTLLILSDRGIDENHAAIPSLLAVSGLHHHLIRQGVRTKVSILLESGESREVHHFATLLGYGAEAINPYLAFDTIDHLMDIGELKAESLDEAVNQYIKSATDGVIKVLSKMGISTIQSYRGAQIFEAVGVHPEVIDKYFTRTSSRLGGIKLDMIEKETLMRHEMAFGDDRGAQKALETGDEFQFRQNGEDHQYNPETIHLLQYACRTNNYKEFKKYSKLLTDEKNNLQSLRGLLKFKEREPISIDEVESVEEICKRFKTGAMSYGAISQEAHEALAIAMNRIGASSNSGEGGEDIDRFTPDENGDLRRSSIKQVASGRFGVNSHYLVNADEIQIKIAQGAKPGEGGHLPGKKVYPWIAEVRGSTTGVELISPPPHHDIYSIEDLAELIHNLKNANPKARISVKLVSAVGVGTIAAGVAKGRADLVLISGYDGGTGAAPRTSLKHTGLPWEIGLAETHQTLLLNHLRDRIVVETDGKMMTGRDVIVATLLGAEEYGFSTAPLVVLGCVMMRVCHLDTCPVGVATQNPELRKKFPGKADHVENFMLFIAQEVRELMAELGFRTLTEMVGRTDVLETNEAVDHWKAKGVDLSALLHKPDVPARITRYASKKQDHGLDESLDMEELIPLCEDALESQIPVKRTLSIRNINRVVGTILGSEVTRRYGLEGLPEDTIRLTFKGSAGQSFGAFIPKGMSLKLVGDGNDYVGKGLSGGKIMVRPSRKRSYKPEENIIVGNVCFYGASGGEAYINGIAGERFCVRNSGANVIVEGVGDHGCEYMTGGKVIVLGSTGRNFAAGMSGGVAYVLHESDEPFEKKCNQELVHLESLEDQDEIDEVYEMIKKHIEHTYSDNATRILKNWKELLPKFVKVIPKDYRKIENRIQQLLGEGKEQFEAEMTAFEESKISAEALKQ</sequence>
<dbReference type="PROSITE" id="PS51278">
    <property type="entry name" value="GATASE_TYPE_2"/>
    <property type="match status" value="1"/>
</dbReference>
<evidence type="ECO:0000256" key="6">
    <source>
        <dbReference type="ARBA" id="ARBA00022630"/>
    </source>
</evidence>
<dbReference type="PANTHER" id="PTHR11938:SF133">
    <property type="entry name" value="GLUTAMATE SYNTHASE (NADH)"/>
    <property type="match status" value="1"/>
</dbReference>
<comment type="cofactor">
    <cofactor evidence="3">
        <name>FAD</name>
        <dbReference type="ChEBI" id="CHEBI:57692"/>
    </cofactor>
</comment>
<comment type="pathway">
    <text evidence="16">Amino-acid biosynthesis.</text>
</comment>
<comment type="caution">
    <text evidence="18">The sequence shown here is derived from an EMBL/GenBank/DDBJ whole genome shotgun (WGS) entry which is preliminary data.</text>
</comment>
<dbReference type="GO" id="GO:0019676">
    <property type="term" value="P:ammonia assimilation cycle"/>
    <property type="evidence" value="ECO:0007669"/>
    <property type="project" value="TreeGrafter"/>
</dbReference>
<dbReference type="FunFam" id="3.20.20.70:FF:000031">
    <property type="entry name" value="Glutamate synthase 1 [NADH]"/>
    <property type="match status" value="1"/>
</dbReference>
<dbReference type="GO" id="GO:0051538">
    <property type="term" value="F:3 iron, 4 sulfur cluster binding"/>
    <property type="evidence" value="ECO:0007669"/>
    <property type="project" value="UniProtKB-KW"/>
</dbReference>
<dbReference type="GO" id="GO:0015930">
    <property type="term" value="F:glutamate synthase activity"/>
    <property type="evidence" value="ECO:0007669"/>
    <property type="project" value="InterPro"/>
</dbReference>
<keyword evidence="10" id="KW-0315">Glutamine amidotransferase</keyword>
<keyword evidence="6" id="KW-0285">Flavoprotein</keyword>
<dbReference type="SUPFAM" id="SSF69336">
    <property type="entry name" value="Alpha subunit of glutamate synthase, C-terminal domain"/>
    <property type="match status" value="1"/>
</dbReference>
<keyword evidence="5" id="KW-0028">Amino-acid biosynthesis</keyword>
<keyword evidence="8" id="KW-0479">Metal-binding</keyword>
<keyword evidence="14" id="KW-0314">Glutamate biosynthesis</keyword>
<dbReference type="FunFam" id="3.60.20.10:FF:000001">
    <property type="entry name" value="Glutamate synthase, large subunit"/>
    <property type="match status" value="1"/>
</dbReference>
<feature type="domain" description="Glutamine amidotransferase type-2" evidence="17">
    <location>
        <begin position="22"/>
        <end position="420"/>
    </location>
</feature>
<keyword evidence="11" id="KW-0560">Oxidoreductase</keyword>
<dbReference type="InterPro" id="IPR017932">
    <property type="entry name" value="GATase_2_dom"/>
</dbReference>
<dbReference type="NCBIfam" id="NF008730">
    <property type="entry name" value="PRK11750.1"/>
    <property type="match status" value="1"/>
</dbReference>
<dbReference type="Gene3D" id="3.60.20.10">
    <property type="entry name" value="Glutamine Phosphoribosylpyrophosphate, subunit 1, domain 1"/>
    <property type="match status" value="1"/>
</dbReference>
<dbReference type="InterPro" id="IPR006982">
    <property type="entry name" value="Glu_synth_centr_N"/>
</dbReference>
<dbReference type="EMBL" id="PDOD01000002">
    <property type="protein sequence ID" value="PYZ93433.1"/>
    <property type="molecule type" value="Genomic_DNA"/>
</dbReference>
<evidence type="ECO:0000256" key="2">
    <source>
        <dbReference type="ARBA" id="ARBA00001927"/>
    </source>
</evidence>
<protein>
    <submittedName>
        <fullName evidence="18">Glutamate synthase large subunit</fullName>
    </submittedName>
</protein>
<keyword evidence="19" id="KW-1185">Reference proteome</keyword>
<dbReference type="PANTHER" id="PTHR11938">
    <property type="entry name" value="FAD NADPH DEHYDROGENASE/OXIDOREDUCTASE"/>
    <property type="match status" value="1"/>
</dbReference>
<accession>A0A323TLJ0</accession>
<evidence type="ECO:0000256" key="10">
    <source>
        <dbReference type="ARBA" id="ARBA00022962"/>
    </source>
</evidence>
<dbReference type="OrthoDB" id="9758182at2"/>
<evidence type="ECO:0000256" key="9">
    <source>
        <dbReference type="ARBA" id="ARBA00022827"/>
    </source>
</evidence>
<dbReference type="RefSeq" id="WP_110609465.1">
    <property type="nucleotide sequence ID" value="NZ_PDOD01000002.1"/>
</dbReference>
<evidence type="ECO:0000256" key="16">
    <source>
        <dbReference type="ARBA" id="ARBA00029440"/>
    </source>
</evidence>
<dbReference type="SUPFAM" id="SSF56235">
    <property type="entry name" value="N-terminal nucleophile aminohydrolases (Ntn hydrolases)"/>
    <property type="match status" value="1"/>
</dbReference>
<keyword evidence="9" id="KW-0274">FAD</keyword>
<evidence type="ECO:0000256" key="14">
    <source>
        <dbReference type="ARBA" id="ARBA00023164"/>
    </source>
</evidence>
<dbReference type="CDD" id="cd00982">
    <property type="entry name" value="gltB_C"/>
    <property type="match status" value="1"/>
</dbReference>
<dbReference type="InterPro" id="IPR002932">
    <property type="entry name" value="Glu_synthdom"/>
</dbReference>
<comment type="cofactor">
    <cofactor evidence="2">
        <name>[3Fe-4S] cluster</name>
        <dbReference type="ChEBI" id="CHEBI:21137"/>
    </cofactor>
</comment>
<dbReference type="InterPro" id="IPR029055">
    <property type="entry name" value="Ntn_hydrolases_N"/>
</dbReference>
<proteinExistence type="inferred from homology"/>
<dbReference type="Pfam" id="PF04898">
    <property type="entry name" value="Glu_syn_central"/>
    <property type="match status" value="1"/>
</dbReference>
<dbReference type="Pfam" id="PF00310">
    <property type="entry name" value="GATase_2"/>
    <property type="match status" value="1"/>
</dbReference>
<keyword evidence="13" id="KW-0411">Iron-sulfur</keyword>
<reference evidence="18 19" key="1">
    <citation type="submission" date="2017-10" db="EMBL/GenBank/DDBJ databases">
        <title>Bacillus sp. nov., a halophilic bacterium isolated from a Keqin Lake.</title>
        <authorList>
            <person name="Wang H."/>
        </authorList>
    </citation>
    <scope>NUCLEOTIDE SEQUENCE [LARGE SCALE GENOMIC DNA]</scope>
    <source>
        <strain evidence="18 19">KQ-12</strain>
    </source>
</reference>
<evidence type="ECO:0000256" key="11">
    <source>
        <dbReference type="ARBA" id="ARBA00023002"/>
    </source>
</evidence>
<evidence type="ECO:0000256" key="4">
    <source>
        <dbReference type="ARBA" id="ARBA00009716"/>
    </source>
</evidence>
<evidence type="ECO:0000256" key="12">
    <source>
        <dbReference type="ARBA" id="ARBA00023004"/>
    </source>
</evidence>
<dbReference type="InterPro" id="IPR036485">
    <property type="entry name" value="Glu_synth_asu_C_sf"/>
</dbReference>
<evidence type="ECO:0000256" key="3">
    <source>
        <dbReference type="ARBA" id="ARBA00001974"/>
    </source>
</evidence>